<dbReference type="AlphaFoldDB" id="A0A0N5AH39"/>
<organism evidence="9 10">
    <name type="scientific">Syphacia muris</name>
    <dbReference type="NCBI Taxonomy" id="451379"/>
    <lineage>
        <taxon>Eukaryota</taxon>
        <taxon>Metazoa</taxon>
        <taxon>Ecdysozoa</taxon>
        <taxon>Nematoda</taxon>
        <taxon>Chromadorea</taxon>
        <taxon>Rhabditida</taxon>
        <taxon>Spirurina</taxon>
        <taxon>Oxyuridomorpha</taxon>
        <taxon>Oxyuroidea</taxon>
        <taxon>Oxyuridae</taxon>
        <taxon>Syphacia</taxon>
    </lineage>
</organism>
<dbReference type="GO" id="GO:0003690">
    <property type="term" value="F:double-stranded DNA binding"/>
    <property type="evidence" value="ECO:0007669"/>
    <property type="project" value="InterPro"/>
</dbReference>
<dbReference type="InterPro" id="IPR040453">
    <property type="entry name" value="Mnd1_HTH"/>
</dbReference>
<evidence type="ECO:0000313" key="10">
    <source>
        <dbReference type="WBParaSite" id="SMUV_0000367401-mRNA-1"/>
    </source>
</evidence>
<evidence type="ECO:0000259" key="8">
    <source>
        <dbReference type="Pfam" id="PF18517"/>
    </source>
</evidence>
<evidence type="ECO:0000259" key="7">
    <source>
        <dbReference type="Pfam" id="PF03962"/>
    </source>
</evidence>
<evidence type="ECO:0000256" key="5">
    <source>
        <dbReference type="PIRNR" id="PIRNR026991"/>
    </source>
</evidence>
<proteinExistence type="inferred from homology"/>
<dbReference type="PIRSF" id="PIRSF026991">
    <property type="entry name" value="Mnd1"/>
    <property type="match status" value="1"/>
</dbReference>
<evidence type="ECO:0000256" key="4">
    <source>
        <dbReference type="ARBA" id="ARBA00023242"/>
    </source>
</evidence>
<keyword evidence="3 6" id="KW-0175">Coiled coil</keyword>
<dbReference type="InterPro" id="IPR005647">
    <property type="entry name" value="Mnd1"/>
</dbReference>
<comment type="similarity">
    <text evidence="2 5">Belongs to the MND1 family.</text>
</comment>
<feature type="coiled-coil region" evidence="6">
    <location>
        <begin position="80"/>
        <end position="141"/>
    </location>
</feature>
<evidence type="ECO:0000256" key="1">
    <source>
        <dbReference type="ARBA" id="ARBA00004123"/>
    </source>
</evidence>
<evidence type="ECO:0000256" key="6">
    <source>
        <dbReference type="SAM" id="Coils"/>
    </source>
</evidence>
<reference evidence="10" key="1">
    <citation type="submission" date="2017-02" db="UniProtKB">
        <authorList>
            <consortium name="WormBaseParasite"/>
        </authorList>
    </citation>
    <scope>IDENTIFICATION</scope>
</reference>
<feature type="domain" description="Leucine zipper with capping helix" evidence="8">
    <location>
        <begin position="152"/>
        <end position="205"/>
    </location>
</feature>
<dbReference type="WBParaSite" id="SMUV_0000367401-mRNA-1">
    <property type="protein sequence ID" value="SMUV_0000367401-mRNA-1"/>
    <property type="gene ID" value="SMUV_0000367401"/>
</dbReference>
<protein>
    <recommendedName>
        <fullName evidence="5">Meiotic nuclear division protein 1 homolog</fullName>
    </recommendedName>
</protein>
<evidence type="ECO:0000313" key="9">
    <source>
        <dbReference type="Proteomes" id="UP000046393"/>
    </source>
</evidence>
<accession>A0A0N5AH39</accession>
<evidence type="ECO:0000256" key="3">
    <source>
        <dbReference type="ARBA" id="ARBA00023054"/>
    </source>
</evidence>
<keyword evidence="4 5" id="KW-0539">Nucleus</keyword>
<dbReference type="Pfam" id="PF18517">
    <property type="entry name" value="LZ3wCH"/>
    <property type="match status" value="1"/>
</dbReference>
<dbReference type="STRING" id="451379.A0A0N5AH39"/>
<sequence length="206" mass="23620">MASKKRGLSADEKKRRLLELFYESKEFFLMKELEKIAPKQKGIIPQSVKEITDILVDEGLVECEKIGTLSCYWAFPSKAAQTRKRKLDELTAKVNEATLRIEGLKADVEKARLGKEDTQERAKLLTRLMCLSDTVKELERKRLILAENGPEAVAKAEKCVNVAKVAVNRWTDNIFTIKKWCKTKFAMDDKLLNTEYGIDPEMDYVD</sequence>
<dbReference type="Pfam" id="PF03962">
    <property type="entry name" value="Mnd1"/>
    <property type="match status" value="1"/>
</dbReference>
<evidence type="ECO:0000256" key="2">
    <source>
        <dbReference type="ARBA" id="ARBA00005981"/>
    </source>
</evidence>
<dbReference type="InterPro" id="IPR040661">
    <property type="entry name" value="LZ3wCH"/>
</dbReference>
<comment type="subcellular location">
    <subcellularLocation>
        <location evidence="1 5">Nucleus</location>
    </subcellularLocation>
</comment>
<name>A0A0N5AH39_9BILA</name>
<dbReference type="GO" id="GO:0007131">
    <property type="term" value="P:reciprocal meiotic recombination"/>
    <property type="evidence" value="ECO:0007669"/>
    <property type="project" value="InterPro"/>
</dbReference>
<keyword evidence="9" id="KW-1185">Reference proteome</keyword>
<dbReference type="Proteomes" id="UP000046393">
    <property type="component" value="Unplaced"/>
</dbReference>
<dbReference type="GO" id="GO:0005634">
    <property type="term" value="C:nucleus"/>
    <property type="evidence" value="ECO:0007669"/>
    <property type="project" value="UniProtKB-SubCell"/>
</dbReference>
<feature type="domain" description="Mnd1 HTH" evidence="7">
    <location>
        <begin position="17"/>
        <end position="76"/>
    </location>
</feature>
<comment type="function">
    <text evidence="5">Required for proper homologous chromosome pairing and efficient cross-over and intragenic recombination during meiosis.</text>
</comment>